<dbReference type="AlphaFoldDB" id="A0A1B9NV01"/>
<accession>A0A1B9NV01</accession>
<name>A0A1B9NV01_ALILO</name>
<dbReference type="RefSeq" id="WP_065612010.1">
    <property type="nucleotide sequence ID" value="NZ_CAWMPN010000026.1"/>
</dbReference>
<evidence type="ECO:0000313" key="2">
    <source>
        <dbReference type="Proteomes" id="UP000093523"/>
    </source>
</evidence>
<dbReference type="Pfam" id="PF05742">
    <property type="entry name" value="TANGO2"/>
    <property type="match status" value="1"/>
</dbReference>
<dbReference type="Proteomes" id="UP000093523">
    <property type="component" value="Unassembled WGS sequence"/>
</dbReference>
<gene>
    <name evidence="1" type="ORF">A6E04_17930</name>
</gene>
<evidence type="ECO:0008006" key="3">
    <source>
        <dbReference type="Google" id="ProtNLM"/>
    </source>
</evidence>
<dbReference type="OrthoDB" id="1113830at2"/>
<proteinExistence type="predicted"/>
<organism evidence="1 2">
    <name type="scientific">Aliivibrio logei</name>
    <name type="common">Vibrio logei</name>
    <dbReference type="NCBI Taxonomy" id="688"/>
    <lineage>
        <taxon>Bacteria</taxon>
        <taxon>Pseudomonadati</taxon>
        <taxon>Pseudomonadota</taxon>
        <taxon>Gammaproteobacteria</taxon>
        <taxon>Vibrionales</taxon>
        <taxon>Vibrionaceae</taxon>
        <taxon>Aliivibrio</taxon>
    </lineage>
</organism>
<dbReference type="EMBL" id="MAJU01000026">
    <property type="protein sequence ID" value="OCH17881.1"/>
    <property type="molecule type" value="Genomic_DNA"/>
</dbReference>
<dbReference type="STRING" id="688.A6E04_17930"/>
<comment type="caution">
    <text evidence="1">The sequence shown here is derived from an EMBL/GenBank/DDBJ whole genome shotgun (WGS) entry which is preliminary data.</text>
</comment>
<protein>
    <recommendedName>
        <fullName evidence="3">NRDE family protein</fullName>
    </recommendedName>
</protein>
<evidence type="ECO:0000313" key="1">
    <source>
        <dbReference type="EMBL" id="OCH17881.1"/>
    </source>
</evidence>
<reference evidence="1 2" key="1">
    <citation type="submission" date="2016-06" db="EMBL/GenBank/DDBJ databases">
        <authorList>
            <person name="Kjaerup R.B."/>
            <person name="Dalgaard T.S."/>
            <person name="Juul-Madsen H.R."/>
        </authorList>
    </citation>
    <scope>NUCLEOTIDE SEQUENCE [LARGE SCALE GENOMIC DNA]</scope>
    <source>
        <strain evidence="1 2">1S159</strain>
    </source>
</reference>
<dbReference type="InterPro" id="IPR008551">
    <property type="entry name" value="TANGO2"/>
</dbReference>
<sequence length="248" mass="28126">MCTVSWFNTPTGYELFFNRDEQRSRSDALTPLVFQENNVDYIMPIDPVGGGSWISLNNHGISICLLNYYQGSTPPNNALSRGLLIKELATCHHIDSIQHVLSKMDFSRFASFTLLIFHSTASNENNTVKGFRWDGQSFDSITPSSPMISSSVDAKSVIKHRLSVYKELTDSGVNRQTLSTFHQHHHAKLGHRSPCMHRQDAQTVSFTHIIVDNENNTLRYFSGSPCQTKKYLAYDVPFHSYNNTHSYS</sequence>